<evidence type="ECO:0000259" key="2">
    <source>
        <dbReference type="Pfam" id="PF07905"/>
    </source>
</evidence>
<protein>
    <submittedName>
        <fullName evidence="5">Transcriptional regulator, PucR family</fullName>
    </submittedName>
</protein>
<dbReference type="KEGG" id="sna:Snas_2535"/>
<feature type="domain" description="PucR C-terminal helix-turn-helix" evidence="3">
    <location>
        <begin position="446"/>
        <end position="504"/>
    </location>
</feature>
<dbReference type="InterPro" id="IPR025736">
    <property type="entry name" value="PucR_C-HTH_dom"/>
</dbReference>
<dbReference type="OrthoDB" id="3170447at2"/>
<dbReference type="Pfam" id="PF17853">
    <property type="entry name" value="GGDEF_2"/>
    <property type="match status" value="1"/>
</dbReference>
<dbReference type="InterPro" id="IPR042070">
    <property type="entry name" value="PucR_C-HTH_sf"/>
</dbReference>
<evidence type="ECO:0000313" key="6">
    <source>
        <dbReference type="Proteomes" id="UP000000844"/>
    </source>
</evidence>
<dbReference type="HOGENOM" id="CLU_017436_4_2_11"/>
<dbReference type="EMBL" id="CP001778">
    <property type="protein sequence ID" value="ADD42216.1"/>
    <property type="molecule type" value="Genomic_DNA"/>
</dbReference>
<dbReference type="STRING" id="446470.Snas_2535"/>
<name>D3Q641_STANL</name>
<dbReference type="PANTHER" id="PTHR33744:SF17">
    <property type="entry name" value="CONSERVED PROTEIN"/>
    <property type="match status" value="1"/>
</dbReference>
<dbReference type="Gene3D" id="1.10.10.2840">
    <property type="entry name" value="PucR C-terminal helix-turn-helix domain"/>
    <property type="match status" value="1"/>
</dbReference>
<organism evidence="5 6">
    <name type="scientific">Stackebrandtia nassauensis (strain DSM 44728 / CIP 108903 / NRRL B-16338 / NBRC 102104 / LLR-40K-21)</name>
    <dbReference type="NCBI Taxonomy" id="446470"/>
    <lineage>
        <taxon>Bacteria</taxon>
        <taxon>Bacillati</taxon>
        <taxon>Actinomycetota</taxon>
        <taxon>Actinomycetes</taxon>
        <taxon>Glycomycetales</taxon>
        <taxon>Glycomycetaceae</taxon>
        <taxon>Stackebrandtia</taxon>
    </lineage>
</organism>
<evidence type="ECO:0000313" key="5">
    <source>
        <dbReference type="EMBL" id="ADD42216.1"/>
    </source>
</evidence>
<dbReference type="eggNOG" id="COG2508">
    <property type="taxonomic scope" value="Bacteria"/>
</dbReference>
<feature type="domain" description="CdaR GGDEF-like" evidence="4">
    <location>
        <begin position="276"/>
        <end position="392"/>
    </location>
</feature>
<evidence type="ECO:0000259" key="3">
    <source>
        <dbReference type="Pfam" id="PF13556"/>
    </source>
</evidence>
<gene>
    <name evidence="5" type="ordered locus">Snas_2535</name>
</gene>
<dbReference type="AlphaFoldDB" id="D3Q641"/>
<dbReference type="InterPro" id="IPR012914">
    <property type="entry name" value="PucR_dom"/>
</dbReference>
<evidence type="ECO:0000259" key="4">
    <source>
        <dbReference type="Pfam" id="PF17853"/>
    </source>
</evidence>
<dbReference type="PANTHER" id="PTHR33744">
    <property type="entry name" value="CARBOHYDRATE DIACID REGULATOR"/>
    <property type="match status" value="1"/>
</dbReference>
<dbReference type="InterPro" id="IPR041522">
    <property type="entry name" value="CdaR_GGDEF"/>
</dbReference>
<feature type="domain" description="Purine catabolism PurC-like" evidence="2">
    <location>
        <begin position="6"/>
        <end position="121"/>
    </location>
</feature>
<dbReference type="InterPro" id="IPR051448">
    <property type="entry name" value="CdaR-like_regulators"/>
</dbReference>
<dbReference type="RefSeq" id="WP_013017787.1">
    <property type="nucleotide sequence ID" value="NC_013947.1"/>
</dbReference>
<accession>D3Q641</accession>
<reference evidence="5 6" key="1">
    <citation type="journal article" date="2009" name="Stand. Genomic Sci.">
        <title>Complete genome sequence of Stackebrandtia nassauensis type strain (LLR-40K-21).</title>
        <authorList>
            <person name="Munk C."/>
            <person name="Lapidus A."/>
            <person name="Copeland A."/>
            <person name="Jando M."/>
            <person name="Mayilraj S."/>
            <person name="Glavina Del Rio T."/>
            <person name="Nolan M."/>
            <person name="Chen F."/>
            <person name="Lucas S."/>
            <person name="Tice H."/>
            <person name="Cheng J.F."/>
            <person name="Han C."/>
            <person name="Detter J.C."/>
            <person name="Bruce D."/>
            <person name="Goodwin L."/>
            <person name="Chain P."/>
            <person name="Pitluck S."/>
            <person name="Goker M."/>
            <person name="Ovchinikova G."/>
            <person name="Pati A."/>
            <person name="Ivanova N."/>
            <person name="Mavromatis K."/>
            <person name="Chen A."/>
            <person name="Palaniappan K."/>
            <person name="Land M."/>
            <person name="Hauser L."/>
            <person name="Chang Y.J."/>
            <person name="Jeffries C.D."/>
            <person name="Bristow J."/>
            <person name="Eisen J.A."/>
            <person name="Markowitz V."/>
            <person name="Hugenholtz P."/>
            <person name="Kyrpides N.C."/>
            <person name="Klenk H.P."/>
        </authorList>
    </citation>
    <scope>NUCLEOTIDE SEQUENCE [LARGE SCALE GENOMIC DNA]</scope>
    <source>
        <strain evidence="6">DSM 44728 / CIP 108903 / NRRL B-16338 / NBRC 102104 / LLR-40K-21</strain>
    </source>
</reference>
<dbReference type="Pfam" id="PF07905">
    <property type="entry name" value="PucR"/>
    <property type="match status" value="1"/>
</dbReference>
<evidence type="ECO:0000256" key="1">
    <source>
        <dbReference type="ARBA" id="ARBA00006754"/>
    </source>
</evidence>
<dbReference type="Proteomes" id="UP000000844">
    <property type="component" value="Chromosome"/>
</dbReference>
<comment type="similarity">
    <text evidence="1">Belongs to the CdaR family.</text>
</comment>
<proteinExistence type="inferred from homology"/>
<dbReference type="Pfam" id="PF13556">
    <property type="entry name" value="HTH_30"/>
    <property type="match status" value="1"/>
</dbReference>
<sequence length="505" mass="54354">MDLHALLQMPELGLTLLSGQGHLDRKIRWVVPTDLPDPRRYLSGGELVLTGMLWRHDETDADKFVGCIAAAGVSALGAGDPERSDIPAELVDACRRHDLPLFHVSPEVSFSTITERVVQRLSAHRSADVAAVLGRHRQLIASGGGLGEVLALVHDELGMDCQILSATGRVIRSSTPEATPSASARRTIAAKVLGGGPLPRRIRVNKRSEYSVFGVGGPSPHCGWMLVVDDDHTQWPPQRRDVTEELVALISLELRRTVERDQSEHDLVLALDTGADHLASHLAHAGLSGPGGYVVAVCTATGPASLSLGPSVLTEAIAPASAAFTLARRHGEVIAVARVESGHAEIVAHAREVAATLSKGLRDDRVAIGISDAVDSAEALTGALSEARHAVHLATAREAAVEVAGPDDLTSHVLLMATVPDGVRRAYRSKVLGPVLEYDKEHKSELVSTLEEFLECEGSWSRCAAKLHLHVNTLRYRIERVERLTGRDLRRLTDRVDLFLALRVP</sequence>
<keyword evidence="6" id="KW-1185">Reference proteome</keyword>